<feature type="domain" description="PHD-type" evidence="15">
    <location>
        <begin position="1266"/>
        <end position="1311"/>
    </location>
</feature>
<evidence type="ECO:0008006" key="20">
    <source>
        <dbReference type="Google" id="ProtNLM"/>
    </source>
</evidence>
<reference evidence="18 19" key="1">
    <citation type="journal article" date="2007" name="Nature">
        <title>Evolution of genes and genomes on the Drosophila phylogeny.</title>
        <authorList>
            <consortium name="Drosophila 12 Genomes Consortium"/>
            <person name="Clark A.G."/>
            <person name="Eisen M.B."/>
            <person name="Smith D.R."/>
            <person name="Bergman C.M."/>
            <person name="Oliver B."/>
            <person name="Markow T.A."/>
            <person name="Kaufman T.C."/>
            <person name="Kellis M."/>
            <person name="Gelbart W."/>
            <person name="Iyer V.N."/>
            <person name="Pollard D.A."/>
            <person name="Sackton T.B."/>
            <person name="Larracuente A.M."/>
            <person name="Singh N.D."/>
            <person name="Abad J.P."/>
            <person name="Abt D.N."/>
            <person name="Adryan B."/>
            <person name="Aguade M."/>
            <person name="Akashi H."/>
            <person name="Anderson W.W."/>
            <person name="Aquadro C.F."/>
            <person name="Ardell D.H."/>
            <person name="Arguello R."/>
            <person name="Artieri C.G."/>
            <person name="Barbash D.A."/>
            <person name="Barker D."/>
            <person name="Barsanti P."/>
            <person name="Batterham P."/>
            <person name="Batzoglou S."/>
            <person name="Begun D."/>
            <person name="Bhutkar A."/>
            <person name="Blanco E."/>
            <person name="Bosak S.A."/>
            <person name="Bradley R.K."/>
            <person name="Brand A.D."/>
            <person name="Brent M.R."/>
            <person name="Brooks A.N."/>
            <person name="Brown R.H."/>
            <person name="Butlin R.K."/>
            <person name="Caggese C."/>
            <person name="Calvi B.R."/>
            <person name="Bernardo de Carvalho A."/>
            <person name="Caspi A."/>
            <person name="Castrezana S."/>
            <person name="Celniker S.E."/>
            <person name="Chang J.L."/>
            <person name="Chapple C."/>
            <person name="Chatterji S."/>
            <person name="Chinwalla A."/>
            <person name="Civetta A."/>
            <person name="Clifton S.W."/>
            <person name="Comeron J.M."/>
            <person name="Costello J.C."/>
            <person name="Coyne J.A."/>
            <person name="Daub J."/>
            <person name="David R.G."/>
            <person name="Delcher A.L."/>
            <person name="Delehaunty K."/>
            <person name="Do C.B."/>
            <person name="Ebling H."/>
            <person name="Edwards K."/>
            <person name="Eickbush T."/>
            <person name="Evans J.D."/>
            <person name="Filipski A."/>
            <person name="Findeiss S."/>
            <person name="Freyhult E."/>
            <person name="Fulton L."/>
            <person name="Fulton R."/>
            <person name="Garcia A.C."/>
            <person name="Gardiner A."/>
            <person name="Garfield D.A."/>
            <person name="Garvin B.E."/>
            <person name="Gibson G."/>
            <person name="Gilbert D."/>
            <person name="Gnerre S."/>
            <person name="Godfrey J."/>
            <person name="Good R."/>
            <person name="Gotea V."/>
            <person name="Gravely B."/>
            <person name="Greenberg A.J."/>
            <person name="Griffiths-Jones S."/>
            <person name="Gross S."/>
            <person name="Guigo R."/>
            <person name="Gustafson E.A."/>
            <person name="Haerty W."/>
            <person name="Hahn M.W."/>
            <person name="Halligan D.L."/>
            <person name="Halpern A.L."/>
            <person name="Halter G.M."/>
            <person name="Han M.V."/>
            <person name="Heger A."/>
            <person name="Hillier L."/>
            <person name="Hinrichs A.S."/>
            <person name="Holmes I."/>
            <person name="Hoskins R.A."/>
            <person name="Hubisz M.J."/>
            <person name="Hultmark D."/>
            <person name="Huntley M.A."/>
            <person name="Jaffe D.B."/>
            <person name="Jagadeeshan S."/>
            <person name="Jeck W.R."/>
            <person name="Johnson J."/>
            <person name="Jones C.D."/>
            <person name="Jordan W.C."/>
            <person name="Karpen G.H."/>
            <person name="Kataoka E."/>
            <person name="Keightley P.D."/>
            <person name="Kheradpour P."/>
            <person name="Kirkness E.F."/>
            <person name="Koerich L.B."/>
            <person name="Kristiansen K."/>
            <person name="Kudrna D."/>
            <person name="Kulathinal R.J."/>
            <person name="Kumar S."/>
            <person name="Kwok R."/>
            <person name="Lander E."/>
            <person name="Langley C.H."/>
            <person name="Lapoint R."/>
            <person name="Lazzaro B.P."/>
            <person name="Lee S.J."/>
            <person name="Levesque L."/>
            <person name="Li R."/>
            <person name="Lin C.F."/>
            <person name="Lin M.F."/>
            <person name="Lindblad-Toh K."/>
            <person name="Llopart A."/>
            <person name="Long M."/>
            <person name="Low L."/>
            <person name="Lozovsky E."/>
            <person name="Lu J."/>
            <person name="Luo M."/>
            <person name="Machado C.A."/>
            <person name="Makalowski W."/>
            <person name="Marzo M."/>
            <person name="Matsuda M."/>
            <person name="Matzkin L."/>
            <person name="McAllister B."/>
            <person name="McBride C.S."/>
            <person name="McKernan B."/>
            <person name="McKernan K."/>
            <person name="Mendez-Lago M."/>
            <person name="Minx P."/>
            <person name="Mollenhauer M.U."/>
            <person name="Montooth K."/>
            <person name="Mount S.M."/>
            <person name="Mu X."/>
            <person name="Myers E."/>
            <person name="Negre B."/>
            <person name="Newfeld S."/>
            <person name="Nielsen R."/>
            <person name="Noor M.A."/>
            <person name="O'Grady P."/>
            <person name="Pachter L."/>
            <person name="Papaceit M."/>
            <person name="Parisi M.J."/>
            <person name="Parisi M."/>
            <person name="Parts L."/>
            <person name="Pedersen J.S."/>
            <person name="Pesole G."/>
            <person name="Phillippy A.M."/>
            <person name="Ponting C.P."/>
            <person name="Pop M."/>
            <person name="Porcelli D."/>
            <person name="Powell J.R."/>
            <person name="Prohaska S."/>
            <person name="Pruitt K."/>
            <person name="Puig M."/>
            <person name="Quesneville H."/>
            <person name="Ram K.R."/>
            <person name="Rand D."/>
            <person name="Rasmussen M.D."/>
            <person name="Reed L.K."/>
            <person name="Reenan R."/>
            <person name="Reily A."/>
            <person name="Remington K.A."/>
            <person name="Rieger T.T."/>
            <person name="Ritchie M.G."/>
            <person name="Robin C."/>
            <person name="Rogers Y.H."/>
            <person name="Rohde C."/>
            <person name="Rozas J."/>
            <person name="Rubenfield M.J."/>
            <person name="Ruiz A."/>
            <person name="Russo S."/>
            <person name="Salzberg S.L."/>
            <person name="Sanchez-Gracia A."/>
            <person name="Saranga D.J."/>
            <person name="Sato H."/>
            <person name="Schaeffer S.W."/>
            <person name="Schatz M.C."/>
            <person name="Schlenke T."/>
            <person name="Schwartz R."/>
            <person name="Segarra C."/>
            <person name="Singh R.S."/>
            <person name="Sirot L."/>
            <person name="Sirota M."/>
            <person name="Sisneros N.B."/>
            <person name="Smith C.D."/>
            <person name="Smith T.F."/>
            <person name="Spieth J."/>
            <person name="Stage D.E."/>
            <person name="Stark A."/>
            <person name="Stephan W."/>
            <person name="Strausberg R.L."/>
            <person name="Strempel S."/>
            <person name="Sturgill D."/>
            <person name="Sutton G."/>
            <person name="Sutton G.G."/>
            <person name="Tao W."/>
            <person name="Teichmann S."/>
            <person name="Tobari Y.N."/>
            <person name="Tomimura Y."/>
            <person name="Tsolas J.M."/>
            <person name="Valente V.L."/>
            <person name="Venter E."/>
            <person name="Venter J.C."/>
            <person name="Vicario S."/>
            <person name="Vieira F.G."/>
            <person name="Vilella A.J."/>
            <person name="Villasante A."/>
            <person name="Walenz B."/>
            <person name="Wang J."/>
            <person name="Wasserman M."/>
            <person name="Watts T."/>
            <person name="Wilson D."/>
            <person name="Wilson R.K."/>
            <person name="Wing R.A."/>
            <person name="Wolfner M.F."/>
            <person name="Wong A."/>
            <person name="Wong G.K."/>
            <person name="Wu C.I."/>
            <person name="Wu G."/>
            <person name="Yamamoto D."/>
            <person name="Yang H.P."/>
            <person name="Yang S.P."/>
            <person name="Yorke J.A."/>
            <person name="Yoshida K."/>
            <person name="Zdobnov E."/>
            <person name="Zhang P."/>
            <person name="Zhang Y."/>
            <person name="Zimin A.V."/>
            <person name="Baldwin J."/>
            <person name="Abdouelleil A."/>
            <person name="Abdulkadir J."/>
            <person name="Abebe A."/>
            <person name="Abera B."/>
            <person name="Abreu J."/>
            <person name="Acer S.C."/>
            <person name="Aftuck L."/>
            <person name="Alexander A."/>
            <person name="An P."/>
            <person name="Anderson E."/>
            <person name="Anderson S."/>
            <person name="Arachi H."/>
            <person name="Azer M."/>
            <person name="Bachantsang P."/>
            <person name="Barry A."/>
            <person name="Bayul T."/>
            <person name="Berlin A."/>
            <person name="Bessette D."/>
            <person name="Bloom T."/>
            <person name="Blye J."/>
            <person name="Boguslavskiy L."/>
            <person name="Bonnet C."/>
            <person name="Boukhgalter B."/>
            <person name="Bourzgui I."/>
            <person name="Brown A."/>
            <person name="Cahill P."/>
            <person name="Channer S."/>
            <person name="Cheshatsang Y."/>
            <person name="Chuda L."/>
            <person name="Citroen M."/>
            <person name="Collymore A."/>
            <person name="Cooke P."/>
            <person name="Costello M."/>
            <person name="D'Aco K."/>
            <person name="Daza R."/>
            <person name="De Haan G."/>
            <person name="DeGray S."/>
            <person name="DeMaso C."/>
            <person name="Dhargay N."/>
            <person name="Dooley K."/>
            <person name="Dooley E."/>
            <person name="Doricent M."/>
            <person name="Dorje P."/>
            <person name="Dorjee K."/>
            <person name="Dupes A."/>
            <person name="Elong R."/>
            <person name="Falk J."/>
            <person name="Farina A."/>
            <person name="Faro S."/>
            <person name="Ferguson D."/>
            <person name="Fisher S."/>
            <person name="Foley C.D."/>
            <person name="Franke A."/>
            <person name="Friedrich D."/>
            <person name="Gadbois L."/>
            <person name="Gearin G."/>
            <person name="Gearin C.R."/>
            <person name="Giannoukos G."/>
            <person name="Goode T."/>
            <person name="Graham J."/>
            <person name="Grandbois E."/>
            <person name="Grewal S."/>
            <person name="Gyaltsen K."/>
            <person name="Hafez N."/>
            <person name="Hagos B."/>
            <person name="Hall J."/>
            <person name="Henson C."/>
            <person name="Hollinger A."/>
            <person name="Honan T."/>
            <person name="Huard M.D."/>
            <person name="Hughes L."/>
            <person name="Hurhula B."/>
            <person name="Husby M.E."/>
            <person name="Kamat A."/>
            <person name="Kanga B."/>
            <person name="Kashin S."/>
            <person name="Khazanovich D."/>
            <person name="Kisner P."/>
            <person name="Lance K."/>
            <person name="Lara M."/>
            <person name="Lee W."/>
            <person name="Lennon N."/>
            <person name="Letendre F."/>
            <person name="LeVine R."/>
            <person name="Lipovsky A."/>
            <person name="Liu X."/>
            <person name="Liu J."/>
            <person name="Liu S."/>
            <person name="Lokyitsang T."/>
            <person name="Lokyitsang Y."/>
            <person name="Lubonja R."/>
            <person name="Lui A."/>
            <person name="MacDonald P."/>
            <person name="Magnisalis V."/>
            <person name="Maru K."/>
            <person name="Matthews C."/>
            <person name="McCusker W."/>
            <person name="McDonough S."/>
            <person name="Mehta T."/>
            <person name="Meldrim J."/>
            <person name="Meneus L."/>
            <person name="Mihai O."/>
            <person name="Mihalev A."/>
            <person name="Mihova T."/>
            <person name="Mittelman R."/>
            <person name="Mlenga V."/>
            <person name="Montmayeur A."/>
            <person name="Mulrain L."/>
            <person name="Navidi A."/>
            <person name="Naylor J."/>
            <person name="Negash T."/>
            <person name="Nguyen T."/>
            <person name="Nguyen N."/>
            <person name="Nicol R."/>
            <person name="Norbu C."/>
            <person name="Norbu N."/>
            <person name="Novod N."/>
            <person name="O'Neill B."/>
            <person name="Osman S."/>
            <person name="Markiewicz E."/>
            <person name="Oyono O.L."/>
            <person name="Patti C."/>
            <person name="Phunkhang P."/>
            <person name="Pierre F."/>
            <person name="Priest M."/>
            <person name="Raghuraman S."/>
            <person name="Rege F."/>
            <person name="Reyes R."/>
            <person name="Rise C."/>
            <person name="Rogov P."/>
            <person name="Ross K."/>
            <person name="Ryan E."/>
            <person name="Settipalli S."/>
            <person name="Shea T."/>
            <person name="Sherpa N."/>
            <person name="Shi L."/>
            <person name="Shih D."/>
            <person name="Sparrow T."/>
            <person name="Spaulding J."/>
            <person name="Stalker J."/>
            <person name="Stange-Thomann N."/>
            <person name="Stavropoulos S."/>
            <person name="Stone C."/>
            <person name="Strader C."/>
            <person name="Tesfaye S."/>
            <person name="Thomson T."/>
            <person name="Thoulutsang Y."/>
            <person name="Thoulutsang D."/>
            <person name="Topham K."/>
            <person name="Topping I."/>
            <person name="Tsamla T."/>
            <person name="Vassiliev H."/>
            <person name="Vo A."/>
            <person name="Wangchuk T."/>
            <person name="Wangdi T."/>
            <person name="Weiand M."/>
            <person name="Wilkinson J."/>
            <person name="Wilson A."/>
            <person name="Yadav S."/>
            <person name="Young G."/>
            <person name="Yu Q."/>
            <person name="Zembek L."/>
            <person name="Zhong D."/>
            <person name="Zimmer A."/>
            <person name="Zwirko Z."/>
            <person name="Jaffe D.B."/>
            <person name="Alvarez P."/>
            <person name="Brockman W."/>
            <person name="Butler J."/>
            <person name="Chin C."/>
            <person name="Gnerre S."/>
            <person name="Grabherr M."/>
            <person name="Kleber M."/>
            <person name="Mauceli E."/>
            <person name="MacCallum I."/>
        </authorList>
    </citation>
    <scope>NUCLEOTIDE SEQUENCE [LARGE SCALE GENOMIC DNA]</scope>
    <source>
        <strain evidence="19">Tucson 15010-1051.87</strain>
    </source>
</reference>
<dbReference type="InterPro" id="IPR001487">
    <property type="entry name" value="Bromodomain"/>
</dbReference>
<evidence type="ECO:0000259" key="17">
    <source>
        <dbReference type="PROSITE" id="PS51136"/>
    </source>
</evidence>
<dbReference type="SMART" id="SM00297">
    <property type="entry name" value="BROMO"/>
    <property type="match status" value="1"/>
</dbReference>
<feature type="compositionally biased region" description="Acidic residues" evidence="13">
    <location>
        <begin position="1231"/>
        <end position="1264"/>
    </location>
</feature>
<dbReference type="SMART" id="SM00249">
    <property type="entry name" value="PHD"/>
    <property type="match status" value="2"/>
</dbReference>
<dbReference type="Gene3D" id="3.30.40.10">
    <property type="entry name" value="Zinc/RING finger domain, C3HC4 (zinc finger)"/>
    <property type="match status" value="2"/>
</dbReference>
<evidence type="ECO:0000256" key="8">
    <source>
        <dbReference type="ARBA" id="ARBA00023242"/>
    </source>
</evidence>
<feature type="domain" description="DDT" evidence="16">
    <location>
        <begin position="346"/>
        <end position="411"/>
    </location>
</feature>
<dbReference type="SMR" id="B4LY73"/>
<dbReference type="PANTHER" id="PTHR46510:SF1">
    <property type="entry name" value="BROMODOMAIN ADJACENT TO ZINC FINGER DOMAIN PROTEIN 1A"/>
    <property type="match status" value="1"/>
</dbReference>
<dbReference type="STRING" id="7244.B4LY73"/>
<dbReference type="InterPro" id="IPR019786">
    <property type="entry name" value="Zinc_finger_PHD-type_CS"/>
</dbReference>
<dbReference type="SUPFAM" id="SSF47370">
    <property type="entry name" value="Bromodomain"/>
    <property type="match status" value="1"/>
</dbReference>
<proteinExistence type="predicted"/>
<dbReference type="CDD" id="cd15489">
    <property type="entry name" value="PHD_SF"/>
    <property type="match status" value="1"/>
</dbReference>
<keyword evidence="19" id="KW-1185">Reference proteome</keyword>
<dbReference type="Proteomes" id="UP000008792">
    <property type="component" value="Unassembled WGS sequence"/>
</dbReference>
<evidence type="ECO:0000256" key="7">
    <source>
        <dbReference type="ARBA" id="ARBA00023163"/>
    </source>
</evidence>
<keyword evidence="3 10" id="KW-0863">Zinc-finger</keyword>
<evidence type="ECO:0000256" key="6">
    <source>
        <dbReference type="ARBA" id="ARBA00023117"/>
    </source>
</evidence>
<dbReference type="FunCoup" id="B4LY73">
    <property type="interactions" value="1417"/>
</dbReference>
<dbReference type="GO" id="GO:0008623">
    <property type="term" value="C:CHRAC"/>
    <property type="evidence" value="ECO:0007669"/>
    <property type="project" value="TreeGrafter"/>
</dbReference>
<feature type="coiled-coil region" evidence="12">
    <location>
        <begin position="269"/>
        <end position="315"/>
    </location>
</feature>
<dbReference type="eggNOG" id="KOG1245">
    <property type="taxonomic scope" value="Eukaryota"/>
</dbReference>
<feature type="domain" description="PHD-type" evidence="15">
    <location>
        <begin position="1079"/>
        <end position="1129"/>
    </location>
</feature>
<protein>
    <recommendedName>
        <fullName evidence="20">Bromodomain adjacent to zinc finger domain protein 1A</fullName>
    </recommendedName>
</protein>
<dbReference type="PhylomeDB" id="B4LY73"/>
<dbReference type="InterPro" id="IPR013083">
    <property type="entry name" value="Znf_RING/FYVE/PHD"/>
</dbReference>
<dbReference type="GO" id="GO:0000228">
    <property type="term" value="C:nuclear chromosome"/>
    <property type="evidence" value="ECO:0007669"/>
    <property type="project" value="TreeGrafter"/>
</dbReference>
<feature type="compositionally biased region" description="Low complexity" evidence="13">
    <location>
        <begin position="1205"/>
        <end position="1218"/>
    </location>
</feature>
<dbReference type="InterPro" id="IPR036427">
    <property type="entry name" value="Bromodomain-like_sf"/>
</dbReference>
<evidence type="ECO:0000256" key="12">
    <source>
        <dbReference type="SAM" id="Coils"/>
    </source>
</evidence>
<evidence type="ECO:0000259" key="15">
    <source>
        <dbReference type="PROSITE" id="PS50016"/>
    </source>
</evidence>
<evidence type="ECO:0000313" key="19">
    <source>
        <dbReference type="Proteomes" id="UP000008792"/>
    </source>
</evidence>
<feature type="domain" description="WAC" evidence="17">
    <location>
        <begin position="25"/>
        <end position="131"/>
    </location>
</feature>
<evidence type="ECO:0000256" key="13">
    <source>
        <dbReference type="SAM" id="MobiDB-lite"/>
    </source>
</evidence>
<dbReference type="PROSITE" id="PS50827">
    <property type="entry name" value="DDT"/>
    <property type="match status" value="1"/>
</dbReference>
<gene>
    <name evidence="18" type="primary">Dvir\GJ24457</name>
    <name evidence="18" type="ORF">Dvir_GJ24457</name>
</gene>
<dbReference type="Gene3D" id="1.20.920.10">
    <property type="entry name" value="Bromodomain-like"/>
    <property type="match status" value="1"/>
</dbReference>
<dbReference type="OrthoDB" id="332390at2759"/>
<keyword evidence="7" id="KW-0804">Transcription</keyword>
<evidence type="ECO:0000256" key="1">
    <source>
        <dbReference type="ARBA" id="ARBA00004123"/>
    </source>
</evidence>
<evidence type="ECO:0000256" key="2">
    <source>
        <dbReference type="ARBA" id="ARBA00022723"/>
    </source>
</evidence>
<feature type="compositionally biased region" description="Acidic residues" evidence="13">
    <location>
        <begin position="1157"/>
        <end position="1192"/>
    </location>
</feature>
<accession>B4LY73</accession>
<dbReference type="PANTHER" id="PTHR46510">
    <property type="entry name" value="BROMODOMAIN ADJACENT TO ZINC FINGER DOMAIN PROTEIN 1A"/>
    <property type="match status" value="1"/>
</dbReference>
<keyword evidence="2" id="KW-0479">Metal-binding</keyword>
<dbReference type="PRINTS" id="PR00503">
    <property type="entry name" value="BROMODOMAIN"/>
</dbReference>
<keyword evidence="8 11" id="KW-0539">Nucleus</keyword>
<feature type="domain" description="Bromo" evidence="14">
    <location>
        <begin position="1399"/>
        <end position="1469"/>
    </location>
</feature>
<dbReference type="InterPro" id="IPR047171">
    <property type="entry name" value="BAZ1A"/>
</dbReference>
<dbReference type="EMBL" id="CH940650">
    <property type="protein sequence ID" value="EDW67961.1"/>
    <property type="molecule type" value="Genomic_DNA"/>
</dbReference>
<dbReference type="Pfam" id="PF15613">
    <property type="entry name" value="WSD"/>
    <property type="match status" value="1"/>
</dbReference>
<keyword evidence="5" id="KW-0805">Transcription regulation</keyword>
<dbReference type="InterPro" id="IPR028941">
    <property type="entry name" value="WHIM2_dom"/>
</dbReference>
<evidence type="ECO:0000313" key="18">
    <source>
        <dbReference type="EMBL" id="EDW67961.1"/>
    </source>
</evidence>
<dbReference type="PROSITE" id="PS50014">
    <property type="entry name" value="BROMODOMAIN_2"/>
    <property type="match status" value="1"/>
</dbReference>
<name>B4LY73_DROVI</name>
<evidence type="ECO:0000259" key="16">
    <source>
        <dbReference type="PROSITE" id="PS50827"/>
    </source>
</evidence>
<feature type="coiled-coil region" evidence="12">
    <location>
        <begin position="566"/>
        <end position="627"/>
    </location>
</feature>
<organism evidence="18 19">
    <name type="scientific">Drosophila virilis</name>
    <name type="common">Fruit fly</name>
    <dbReference type="NCBI Taxonomy" id="7244"/>
    <lineage>
        <taxon>Eukaryota</taxon>
        <taxon>Metazoa</taxon>
        <taxon>Ecdysozoa</taxon>
        <taxon>Arthropoda</taxon>
        <taxon>Hexapoda</taxon>
        <taxon>Insecta</taxon>
        <taxon>Pterygota</taxon>
        <taxon>Neoptera</taxon>
        <taxon>Endopterygota</taxon>
        <taxon>Diptera</taxon>
        <taxon>Brachycera</taxon>
        <taxon>Muscomorpha</taxon>
        <taxon>Ephydroidea</taxon>
        <taxon>Drosophilidae</taxon>
        <taxon>Drosophila</taxon>
    </lineage>
</organism>
<dbReference type="SMART" id="SM00571">
    <property type="entry name" value="DDT"/>
    <property type="match status" value="1"/>
</dbReference>
<dbReference type="InParanoid" id="B4LY73"/>
<dbReference type="GO" id="GO:0006355">
    <property type="term" value="P:regulation of DNA-templated transcription"/>
    <property type="evidence" value="ECO:0007669"/>
    <property type="project" value="TreeGrafter"/>
</dbReference>
<evidence type="ECO:0000256" key="11">
    <source>
        <dbReference type="PROSITE-ProRule" id="PRU00475"/>
    </source>
</evidence>
<keyword evidence="12" id="KW-0175">Coiled coil</keyword>
<feature type="region of interest" description="Disordered" evidence="13">
    <location>
        <begin position="1143"/>
        <end position="1265"/>
    </location>
</feature>
<evidence type="ECO:0000256" key="4">
    <source>
        <dbReference type="ARBA" id="ARBA00022833"/>
    </source>
</evidence>
<feature type="region of interest" description="Disordered" evidence="13">
    <location>
        <begin position="934"/>
        <end position="956"/>
    </location>
</feature>
<comment type="subcellular location">
    <subcellularLocation>
        <location evidence="1 11">Nucleus</location>
    </subcellularLocation>
</comment>
<dbReference type="HOGENOM" id="CLU_002479_1_0_1"/>
<feature type="compositionally biased region" description="Basic and acidic residues" evidence="13">
    <location>
        <begin position="1314"/>
        <end position="1325"/>
    </location>
</feature>
<dbReference type="SUPFAM" id="SSF57903">
    <property type="entry name" value="FYVE/PHD zinc finger"/>
    <property type="match status" value="2"/>
</dbReference>
<dbReference type="Pfam" id="PF00439">
    <property type="entry name" value="Bromodomain"/>
    <property type="match status" value="1"/>
</dbReference>
<evidence type="ECO:0000256" key="10">
    <source>
        <dbReference type="PROSITE-ProRule" id="PRU00146"/>
    </source>
</evidence>
<dbReference type="GO" id="GO:0031445">
    <property type="term" value="P:regulation of heterochromatin formation"/>
    <property type="evidence" value="ECO:0007669"/>
    <property type="project" value="TreeGrafter"/>
</dbReference>
<dbReference type="GO" id="GO:0045740">
    <property type="term" value="P:positive regulation of DNA replication"/>
    <property type="evidence" value="ECO:0007669"/>
    <property type="project" value="TreeGrafter"/>
</dbReference>
<evidence type="ECO:0000259" key="14">
    <source>
        <dbReference type="PROSITE" id="PS50014"/>
    </source>
</evidence>
<dbReference type="PROSITE" id="PS50016">
    <property type="entry name" value="ZF_PHD_2"/>
    <property type="match status" value="2"/>
</dbReference>
<dbReference type="InterPro" id="IPR018501">
    <property type="entry name" value="DDT_dom"/>
</dbReference>
<evidence type="ECO:0000256" key="5">
    <source>
        <dbReference type="ARBA" id="ARBA00023015"/>
    </source>
</evidence>
<dbReference type="GO" id="GO:0008270">
    <property type="term" value="F:zinc ion binding"/>
    <property type="evidence" value="ECO:0007669"/>
    <property type="project" value="UniProtKB-KW"/>
</dbReference>
<feature type="region of interest" description="Disordered" evidence="13">
    <location>
        <begin position="716"/>
        <end position="760"/>
    </location>
</feature>
<evidence type="ECO:0000256" key="9">
    <source>
        <dbReference type="PROSITE-ProRule" id="PRU00035"/>
    </source>
</evidence>
<keyword evidence="4" id="KW-0862">Zinc</keyword>
<feature type="compositionally biased region" description="Acidic residues" evidence="13">
    <location>
        <begin position="937"/>
        <end position="956"/>
    </location>
</feature>
<dbReference type="InterPro" id="IPR013136">
    <property type="entry name" value="WSTF_Acf1_Cbp146"/>
</dbReference>
<sequence>MPICKRDGFDLNQTEGKNETFHDNDLVFCCYITKRIFRDYENYFRHVMAINSTVWQCEATGKDGLTYEEAVKSERVARKKMEQFKQSLRAPVLLVIEHARQSAVKTLNLIVSKFLRKRFFLNEEVTVTNKKNTVFKVVGIKPGDNMPEPGNGIYEDTEQLEYRLRAPNGNEINAPFEQLRRQRAEFNQENLAMFIKNNVIRVDGILRPKPEIYKQYVTEPNINFSSIFIGKMPRYSPAKIKRPEAKDTKKQSTLNKYIVKGEESTVKSKADTEAKAKLLAEEMERIRLEKLAKCAEMEREKAQKKAELMSRVEQECYDLTTKTDDLERSDQSVLPTYHPIVTFLPVQLLGDAFMLREFMHTYRGLLSGVEVFRQNLSFYEMSRAFSAREVAGPLSDILLVLLGTIFDLQKEEEEECPVAYALGRTPATREPYISMYNASNSHRYAKRHFSFNLNELPLDALTLSEVLRLHLLASGAAVLEKAEKWRIMYRNGYSSREDPGLQLRLQYAHILRALKTNCIAQLEFEDIMRIINCLMAQILTYSGTINVVEERMERTAKAKTELRALIIAENRRLAALEMTKRRLTNEHHQQCLTDEVKQDAEKKKALGEQLNRRIADLLAQSDREQRKHEQQVLKLHSELFNFLVYLGMDRCYRKYYVLESMPGIFIEHSPDSMMDTCLAQPPVNKSPAELRKQAQLPKVRKDLRIYLVKLYSEEDKKRRKPNNKQSLENKENQENRLNGHGQGQSGEQMDVAAGDDEEQTPPTQFELLMCSGDSANCIVHDEHHPQRKVWSYIYQAEEIDALIRSLNPLGWRESELLDELTQLRALIEQHVKSCPHELLSLDSEKKRNKFISTMHSETQRKYGQANFGLPEGTELNEVLRLHLVDCILQFETDIYTGDLGRLKIKDMEKWRQQLLQDDFDAQCKLQWGPGLMYSDEVPADSDNESHEDYDDQDDDKDEDAIFLNQYARKKYGKYRDPGQYISQSQDASSTESQTHRTQVRNLASALLQVEQAIGRRFLKEPFGFTKKRQDTKQDQQKLICESRLQQWEVSLMESTSYAQIFLHLNILHDSILWKHSTNKSLCKVCRRGTDPEKMLLCDQCNGGTHMFCMKPKMRTVPEGNWYCHTCVKNLGLINATDDKHQEQKKRAAQKKRKFIVDEVDEDVDEGVADSDGNDEDEDDEGSDNEETELSDAQDDKSEASSISVKANGKAAAKGSSARRSSRRLKSKEIEDAMQEDDDEAADDDSVEADEAEADEDNEEEDGTEDEKVCQTCFYDGCEVCCSRCSEWYHLECVKLKRQPRTDFVCKKCKTNESQRSRRRPSHVDGDADDDEDHEEPQAKRARSSRNSLRISLDKSAANNNINNNNNNTSNNNNRRSGRRTNDNLPLNSAALYDLLEQTMKHQAAWPFLRPVLTSEVPDYHKIIKSPMDLAKIKSKLNMGEYHLNEELLNDIQLVFKNCDLYNIEGNEIYDAGCELERFVMLRCKELMLPFRPSDMNADFIC</sequence>
<dbReference type="GO" id="GO:0006338">
    <property type="term" value="P:chromatin remodeling"/>
    <property type="evidence" value="ECO:0007669"/>
    <property type="project" value="InterPro"/>
</dbReference>
<feature type="region of interest" description="Disordered" evidence="13">
    <location>
        <begin position="1314"/>
        <end position="1383"/>
    </location>
</feature>
<dbReference type="OMA" id="NDLVFCC"/>
<dbReference type="GO" id="GO:0003677">
    <property type="term" value="F:DNA binding"/>
    <property type="evidence" value="ECO:0007669"/>
    <property type="project" value="TreeGrafter"/>
</dbReference>
<dbReference type="Pfam" id="PF10537">
    <property type="entry name" value="WAC_Acf1_DNA_bd"/>
    <property type="match status" value="1"/>
</dbReference>
<keyword evidence="6 9" id="KW-0103">Bromodomain</keyword>
<dbReference type="InterPro" id="IPR011011">
    <property type="entry name" value="Znf_FYVE_PHD"/>
</dbReference>
<dbReference type="PROSITE" id="PS01359">
    <property type="entry name" value="ZF_PHD_1"/>
    <property type="match status" value="2"/>
</dbReference>
<dbReference type="KEGG" id="dvi:6631210"/>
<dbReference type="Pfam" id="PF00628">
    <property type="entry name" value="PHD"/>
    <property type="match status" value="1"/>
</dbReference>
<evidence type="ECO:0000256" key="3">
    <source>
        <dbReference type="ARBA" id="ARBA00022771"/>
    </source>
</evidence>
<dbReference type="PROSITE" id="PS51136">
    <property type="entry name" value="WAC"/>
    <property type="match status" value="1"/>
</dbReference>
<dbReference type="InterPro" id="IPR019787">
    <property type="entry name" value="Znf_PHD-finger"/>
</dbReference>
<feature type="compositionally biased region" description="Low complexity" evidence="13">
    <location>
        <begin position="1358"/>
        <end position="1374"/>
    </location>
</feature>
<dbReference type="InterPro" id="IPR001965">
    <property type="entry name" value="Znf_PHD"/>
</dbReference>